<feature type="domain" description="Transposase IS116/IS110/IS902 C-terminal" evidence="2">
    <location>
        <begin position="280"/>
        <end position="350"/>
    </location>
</feature>
<protein>
    <submittedName>
        <fullName evidence="3">IS110 family transposase</fullName>
    </submittedName>
</protein>
<dbReference type="PANTHER" id="PTHR33055">
    <property type="entry name" value="TRANSPOSASE FOR INSERTION SEQUENCE ELEMENT IS1111A"/>
    <property type="match status" value="1"/>
</dbReference>
<dbReference type="PANTHER" id="PTHR33055:SF3">
    <property type="entry name" value="PUTATIVE TRANSPOSASE FOR IS117-RELATED"/>
    <property type="match status" value="1"/>
</dbReference>
<keyword evidence="4" id="KW-1185">Reference proteome</keyword>
<reference evidence="3 4" key="1">
    <citation type="submission" date="2016-12" db="EMBL/GenBank/DDBJ databases">
        <title>The new phylogeny of genus Mycobacterium.</title>
        <authorList>
            <person name="Tortoli E."/>
            <person name="Trovato A."/>
            <person name="Cirillo D.M."/>
        </authorList>
    </citation>
    <scope>NUCLEOTIDE SEQUENCE [LARGE SCALE GENOMIC DNA]</scope>
    <source>
        <strain evidence="3 4">DSM 44223</strain>
    </source>
</reference>
<evidence type="ECO:0000313" key="3">
    <source>
        <dbReference type="EMBL" id="ORB47041.1"/>
    </source>
</evidence>
<dbReference type="InterPro" id="IPR002525">
    <property type="entry name" value="Transp_IS110-like_N"/>
</dbReference>
<feature type="domain" description="Transposase IS110-like N-terminal" evidence="1">
    <location>
        <begin position="15"/>
        <end position="173"/>
    </location>
</feature>
<dbReference type="NCBIfam" id="NF033542">
    <property type="entry name" value="transpos_IS110"/>
    <property type="match status" value="1"/>
</dbReference>
<gene>
    <name evidence="3" type="ORF">BST42_28450</name>
</gene>
<comment type="caution">
    <text evidence="3">The sequence shown here is derived from an EMBL/GenBank/DDBJ whole genome shotgun (WGS) entry which is preliminary data.</text>
</comment>
<evidence type="ECO:0000313" key="4">
    <source>
        <dbReference type="Proteomes" id="UP000192534"/>
    </source>
</evidence>
<dbReference type="Proteomes" id="UP000192534">
    <property type="component" value="Unassembled WGS sequence"/>
</dbReference>
<organism evidence="3 4">
    <name type="scientific">Mycolicibacterium rhodesiae</name>
    <name type="common">Mycobacterium rhodesiae</name>
    <dbReference type="NCBI Taxonomy" id="36814"/>
    <lineage>
        <taxon>Bacteria</taxon>
        <taxon>Bacillati</taxon>
        <taxon>Actinomycetota</taxon>
        <taxon>Actinomycetes</taxon>
        <taxon>Mycobacteriales</taxon>
        <taxon>Mycobacteriaceae</taxon>
        <taxon>Mycolicibacterium</taxon>
    </lineage>
</organism>
<dbReference type="AlphaFoldDB" id="A0A1X0IHV3"/>
<evidence type="ECO:0000259" key="1">
    <source>
        <dbReference type="Pfam" id="PF01548"/>
    </source>
</evidence>
<dbReference type="InterPro" id="IPR003346">
    <property type="entry name" value="Transposase_20"/>
</dbReference>
<dbReference type="GO" id="GO:0004803">
    <property type="term" value="F:transposase activity"/>
    <property type="evidence" value="ECO:0007669"/>
    <property type="project" value="InterPro"/>
</dbReference>
<dbReference type="InterPro" id="IPR047650">
    <property type="entry name" value="Transpos_IS110"/>
</dbReference>
<sequence>MSVLNAPVTVSTIVVAVDVGKTSLMVSVTDSAHRQLMGPVEFAMTRSGLDAATQRLLAVTSSCAQVRVGIEAAGHYHRPVADFHWPPGWEVRELNPAHVAEQRRVMGRRRLKTDGIDLEAIAELMLAGRGRVIGERDVLIGEMAAWAQHRSRRVATRTATKNQLLGQLDRAFPGLTLALPDVLGTKIGRLVAAEFTDPARLSGLGVNRLIRFAAARDVQLRRPVAERLIAAAKDALPTRDAVVARRVLAADMALLTNLDTTIAEAETELARLLPSSPFRTLTTVPGWGVVRVSNYAAALGDPNRWPGSRQIYRASGLSPMQYESAHKRRDGSISREGSVALRRALIDLGIGLWLTEPTAKTYAHGLKDRGKRGGVIACALAHRANRIAHALVRDHAVYDPARWS</sequence>
<dbReference type="Pfam" id="PF01548">
    <property type="entry name" value="DEDD_Tnp_IS110"/>
    <property type="match status" value="1"/>
</dbReference>
<dbReference type="GO" id="GO:0006313">
    <property type="term" value="P:DNA transposition"/>
    <property type="evidence" value="ECO:0007669"/>
    <property type="project" value="InterPro"/>
</dbReference>
<dbReference type="EMBL" id="MVIH01000033">
    <property type="protein sequence ID" value="ORB47041.1"/>
    <property type="molecule type" value="Genomic_DNA"/>
</dbReference>
<dbReference type="OrthoDB" id="9811278at2"/>
<evidence type="ECO:0000259" key="2">
    <source>
        <dbReference type="Pfam" id="PF02371"/>
    </source>
</evidence>
<accession>A0A1X0IHV3</accession>
<dbReference type="GO" id="GO:0003677">
    <property type="term" value="F:DNA binding"/>
    <property type="evidence" value="ECO:0007669"/>
    <property type="project" value="InterPro"/>
</dbReference>
<dbReference type="Pfam" id="PF02371">
    <property type="entry name" value="Transposase_20"/>
    <property type="match status" value="1"/>
</dbReference>
<name>A0A1X0IHV3_MYCRH</name>
<dbReference type="RefSeq" id="WP_083123055.1">
    <property type="nucleotide sequence ID" value="NZ_MVIH01000033.1"/>
</dbReference>
<proteinExistence type="predicted"/>